<dbReference type="NCBIfam" id="TIGR03172">
    <property type="entry name" value="selenium cofactor biosynthesis protein YqeC"/>
    <property type="match status" value="1"/>
</dbReference>
<dbReference type="PATRIC" id="fig|796939.3.peg.1514"/>
<dbReference type="EMBL" id="AFZF02000016">
    <property type="protein sequence ID" value="EHL15948.1"/>
    <property type="molecule type" value="Genomic_DNA"/>
</dbReference>
<sequence length="280" mass="33222">MTMSEIISVVGAGGKTTFIEDCAQNLSKFNDILISTTTKMRLPKLGKYNYLIMNRENFEIYKEYFLKNNTLKSENYLEELILLKNRIHYFNKKYIFKNIKFSKRYIISQKKANFHKKRGYIYYFLSEILIGKSNKKFAHITDEQIELFKDKFEYIFLESDGAKEKSLKFPQIYEPVISKYTTKTIAIFDINMIGKPIKDNVYNEEEFVKNIVSDNFENEEKTISIEHIYKLITIKNGLFKNSKGEKILCINKLKSDYNVYNKLKKMLEDTDIKIVTKKMK</sequence>
<dbReference type="InterPro" id="IPR017587">
    <property type="entry name" value="YqeC"/>
</dbReference>
<protein>
    <recommendedName>
        <fullName evidence="3">Selenium-dependent hydroxylase accessory protein YqeC</fullName>
    </recommendedName>
</protein>
<dbReference type="AlphaFoldDB" id="V9HK11"/>
<dbReference type="HOGENOM" id="CLU_068045_2_1_9"/>
<gene>
    <name evidence="1" type="ORF">HMPREF9630_01996</name>
</gene>
<organism evidence="1 2">
    <name type="scientific">Peptoanaerobacter stomatis</name>
    <dbReference type="NCBI Taxonomy" id="796937"/>
    <lineage>
        <taxon>Bacteria</taxon>
        <taxon>Bacillati</taxon>
        <taxon>Bacillota</taxon>
        <taxon>Clostridia</taxon>
        <taxon>Peptostreptococcales</taxon>
        <taxon>Filifactoraceae</taxon>
        <taxon>Peptoanaerobacter</taxon>
    </lineage>
</organism>
<reference evidence="1 2" key="1">
    <citation type="submission" date="2012-05" db="EMBL/GenBank/DDBJ databases">
        <title>The Genome Sequence of Eubacteriaceae bacterium CM2.</title>
        <authorList>
            <consortium name="The Broad Institute Genome Sequencing Platform"/>
            <person name="Earl A."/>
            <person name="Ward D."/>
            <person name="Feldgarden M."/>
            <person name="Gevers D."/>
            <person name="Sizova M."/>
            <person name="Hazen A."/>
            <person name="Epstein S."/>
            <person name="Walker B."/>
            <person name="Young S.K."/>
            <person name="Zeng Q."/>
            <person name="Gargeya S."/>
            <person name="Fitzgerald M."/>
            <person name="Haas B."/>
            <person name="Abouelleil A."/>
            <person name="Alvarado L."/>
            <person name="Arachchi H.M."/>
            <person name="Berlin A."/>
            <person name="Chapman S.B."/>
            <person name="Goldberg J."/>
            <person name="Griggs A."/>
            <person name="Gujja S."/>
            <person name="Hansen M."/>
            <person name="Howarth C."/>
            <person name="Imamovic A."/>
            <person name="Larimer J."/>
            <person name="McCowen C."/>
            <person name="Montmayeur A."/>
            <person name="Murphy C."/>
            <person name="Neiman D."/>
            <person name="Pearson M."/>
            <person name="Priest M."/>
            <person name="Roberts A."/>
            <person name="Saif S."/>
            <person name="Shea T."/>
            <person name="Sisk P."/>
            <person name="Sykes S."/>
            <person name="Wortman J."/>
            <person name="Nusbaum C."/>
            <person name="Birren B."/>
        </authorList>
    </citation>
    <scope>NUCLEOTIDE SEQUENCE [LARGE SCALE GENOMIC DNA]</scope>
    <source>
        <strain evidence="1 2">CM2</strain>
    </source>
</reference>
<proteinExistence type="predicted"/>
<evidence type="ECO:0008006" key="3">
    <source>
        <dbReference type="Google" id="ProtNLM"/>
    </source>
</evidence>
<accession>V9HK11</accession>
<name>V9HK11_9FIRM</name>
<comment type="caution">
    <text evidence="1">The sequence shown here is derived from an EMBL/GenBank/DDBJ whole genome shotgun (WGS) entry which is preliminary data.</text>
</comment>
<evidence type="ECO:0000313" key="2">
    <source>
        <dbReference type="Proteomes" id="UP000017818"/>
    </source>
</evidence>
<dbReference type="Pfam" id="PF19842">
    <property type="entry name" value="YqeC"/>
    <property type="match status" value="1"/>
</dbReference>
<dbReference type="Proteomes" id="UP000017818">
    <property type="component" value="Unassembled WGS sequence"/>
</dbReference>
<evidence type="ECO:0000313" key="1">
    <source>
        <dbReference type="EMBL" id="EHL15948.1"/>
    </source>
</evidence>